<dbReference type="InterPro" id="IPR023214">
    <property type="entry name" value="HAD_sf"/>
</dbReference>
<comment type="caution">
    <text evidence="1">The sequence shown here is derived from an EMBL/GenBank/DDBJ whole genome shotgun (WGS) entry which is preliminary data.</text>
</comment>
<sequence length="267" mass="28637">MTKLILFDIDGSLTRGGGRRHEPHAPPEELAEALRAASAHQTVVLVTGQPTSVAVHMRQMLGGLNGAPVAPEFGSLLVDKRGHKSMLLTPAEVAAFKGMHIVLANAFEELGGELDTRESHLGINAFWQKADDFHAAKAEWERRIRTDQVLNHAFINGGAPTCRHMWHPEDLSANFLPAATGKQVAAAWARKNGQIRVAGGDTASDVPLLEAADFPLALHDEGDEVHPDLADIVETKGRGYVAPEHENHGHGALAGLRLAAAAGYIRL</sequence>
<protein>
    <recommendedName>
        <fullName evidence="3">Sucrose phosphatase-like domain-containing protein</fullName>
    </recommendedName>
</protein>
<dbReference type="Proteomes" id="UP000230292">
    <property type="component" value="Unassembled WGS sequence"/>
</dbReference>
<gene>
    <name evidence="1" type="ORF">COW24_04410</name>
</gene>
<evidence type="ECO:0000313" key="2">
    <source>
        <dbReference type="Proteomes" id="UP000230292"/>
    </source>
</evidence>
<organism evidence="1 2">
    <name type="scientific">Candidatus Kerfeldbacteria bacterium CG15_BIG_FIL_POST_REV_8_21_14_020_45_12</name>
    <dbReference type="NCBI Taxonomy" id="2014247"/>
    <lineage>
        <taxon>Bacteria</taxon>
        <taxon>Candidatus Kerfeldiibacteriota</taxon>
    </lineage>
</organism>
<proteinExistence type="predicted"/>
<evidence type="ECO:0008006" key="3">
    <source>
        <dbReference type="Google" id="ProtNLM"/>
    </source>
</evidence>
<reference evidence="1 2" key="1">
    <citation type="submission" date="2017-09" db="EMBL/GenBank/DDBJ databases">
        <title>Depth-based differentiation of microbial function through sediment-hosted aquifers and enrichment of novel symbionts in the deep terrestrial subsurface.</title>
        <authorList>
            <person name="Probst A.J."/>
            <person name="Ladd B."/>
            <person name="Jarett J.K."/>
            <person name="Geller-Mcgrath D.E."/>
            <person name="Sieber C.M."/>
            <person name="Emerson J.B."/>
            <person name="Anantharaman K."/>
            <person name="Thomas B.C."/>
            <person name="Malmstrom R."/>
            <person name="Stieglmeier M."/>
            <person name="Klingl A."/>
            <person name="Woyke T."/>
            <person name="Ryan C.M."/>
            <person name="Banfield J.F."/>
        </authorList>
    </citation>
    <scope>NUCLEOTIDE SEQUENCE [LARGE SCALE GENOMIC DNA]</scope>
    <source>
        <strain evidence="1">CG15_BIG_FIL_POST_REV_8_21_14_020_45_12</strain>
    </source>
</reference>
<evidence type="ECO:0000313" key="1">
    <source>
        <dbReference type="EMBL" id="PIW36623.1"/>
    </source>
</evidence>
<dbReference type="Gene3D" id="3.40.50.1000">
    <property type="entry name" value="HAD superfamily/HAD-like"/>
    <property type="match status" value="1"/>
</dbReference>
<name>A0A2M7H321_9BACT</name>
<accession>A0A2M7H321</accession>
<dbReference type="SUPFAM" id="SSF56784">
    <property type="entry name" value="HAD-like"/>
    <property type="match status" value="1"/>
</dbReference>
<dbReference type="AlphaFoldDB" id="A0A2M7H321"/>
<dbReference type="EMBL" id="PFGC01000045">
    <property type="protein sequence ID" value="PIW36623.1"/>
    <property type="molecule type" value="Genomic_DNA"/>
</dbReference>
<dbReference type="Gene3D" id="3.90.1070.10">
    <property type="match status" value="1"/>
</dbReference>
<dbReference type="InterPro" id="IPR036412">
    <property type="entry name" value="HAD-like_sf"/>
</dbReference>